<comment type="similarity">
    <text evidence="2">Belongs to the Asterix family.</text>
</comment>
<dbReference type="FunCoup" id="C1E8E5">
    <property type="interactions" value="1431"/>
</dbReference>
<evidence type="ECO:0000256" key="2">
    <source>
        <dbReference type="ARBA" id="ARBA00009066"/>
    </source>
</evidence>
<dbReference type="GO" id="GO:0005789">
    <property type="term" value="C:endoplasmic reticulum membrane"/>
    <property type="evidence" value="ECO:0007669"/>
    <property type="project" value="InterPro"/>
</dbReference>
<evidence type="ECO:0000256" key="6">
    <source>
        <dbReference type="SAM" id="Phobius"/>
    </source>
</evidence>
<dbReference type="STRING" id="296587.C1E8E5"/>
<keyword evidence="4 6" id="KW-1133">Transmembrane helix</keyword>
<dbReference type="eggNOG" id="KOG3462">
    <property type="taxonomic scope" value="Eukaryota"/>
</dbReference>
<feature type="transmembrane region" description="Helical" evidence="6">
    <location>
        <begin position="35"/>
        <end position="68"/>
    </location>
</feature>
<gene>
    <name evidence="7" type="ORF">MICPUN_59344</name>
</gene>
<evidence type="ECO:0000256" key="3">
    <source>
        <dbReference type="ARBA" id="ARBA00022692"/>
    </source>
</evidence>
<dbReference type="GeneID" id="8244529"/>
<reference evidence="7 8" key="1">
    <citation type="journal article" date="2009" name="Science">
        <title>Green evolution and dynamic adaptations revealed by genomes of the marine picoeukaryotes Micromonas.</title>
        <authorList>
            <person name="Worden A.Z."/>
            <person name="Lee J.H."/>
            <person name="Mock T."/>
            <person name="Rouze P."/>
            <person name="Simmons M.P."/>
            <person name="Aerts A.L."/>
            <person name="Allen A.E."/>
            <person name="Cuvelier M.L."/>
            <person name="Derelle E."/>
            <person name="Everett M.V."/>
            <person name="Foulon E."/>
            <person name="Grimwood J."/>
            <person name="Gundlach H."/>
            <person name="Henrissat B."/>
            <person name="Napoli C."/>
            <person name="McDonald S.M."/>
            <person name="Parker M.S."/>
            <person name="Rombauts S."/>
            <person name="Salamov A."/>
            <person name="Von Dassow P."/>
            <person name="Badger J.H."/>
            <person name="Coutinho P.M."/>
            <person name="Demir E."/>
            <person name="Dubchak I."/>
            <person name="Gentemann C."/>
            <person name="Eikrem W."/>
            <person name="Gready J.E."/>
            <person name="John U."/>
            <person name="Lanier W."/>
            <person name="Lindquist E.A."/>
            <person name="Lucas S."/>
            <person name="Mayer K.F."/>
            <person name="Moreau H."/>
            <person name="Not F."/>
            <person name="Otillar R."/>
            <person name="Panaud O."/>
            <person name="Pangilinan J."/>
            <person name="Paulsen I."/>
            <person name="Piegu B."/>
            <person name="Poliakov A."/>
            <person name="Robbens S."/>
            <person name="Schmutz J."/>
            <person name="Toulza E."/>
            <person name="Wyss T."/>
            <person name="Zelensky A."/>
            <person name="Zhou K."/>
            <person name="Armbrust E.V."/>
            <person name="Bhattacharya D."/>
            <person name="Goodenough U.W."/>
            <person name="Van de Peer Y."/>
            <person name="Grigoriev I.V."/>
        </authorList>
    </citation>
    <scope>NUCLEOTIDE SEQUENCE [LARGE SCALE GENOMIC DNA]</scope>
    <source>
        <strain evidence="8">RCC299 / NOUM17</strain>
    </source>
</reference>
<protein>
    <submittedName>
        <fullName evidence="7">Uncharacterized protein</fullName>
    </submittedName>
</protein>
<evidence type="ECO:0000256" key="1">
    <source>
        <dbReference type="ARBA" id="ARBA00004370"/>
    </source>
</evidence>
<dbReference type="Proteomes" id="UP000002009">
    <property type="component" value="Chromosome 6"/>
</dbReference>
<dbReference type="PANTHER" id="PTHR13193:SF0">
    <property type="entry name" value="PAT COMPLEX SUBUNIT ASTERIX"/>
    <property type="match status" value="1"/>
</dbReference>
<keyword evidence="3 6" id="KW-0812">Transmembrane</keyword>
<dbReference type="OMA" id="FCAWAGA"/>
<sequence>MVLAKGKLADDPRDADAVKPFIRPTYKPEEIPPELYTLGALVFSLLGVTMQYKFCAWAGATFALAAFLNKRKHDSDSSQILSGVLFAVSGLAVVFMNGYHGEKARAFGSSKHFEGSVKVEL</sequence>
<comment type="subcellular location">
    <subcellularLocation>
        <location evidence="1">Membrane</location>
    </subcellularLocation>
</comment>
<dbReference type="AlphaFoldDB" id="C1E8E5"/>
<dbReference type="PANTHER" id="PTHR13193">
    <property type="entry name" value="CGI-140"/>
    <property type="match status" value="1"/>
</dbReference>
<name>C1E8E5_MICCC</name>
<dbReference type="RefSeq" id="XP_002502879.1">
    <property type="nucleotide sequence ID" value="XM_002502833.1"/>
</dbReference>
<proteinExistence type="inferred from homology"/>
<dbReference type="GO" id="GO:0044183">
    <property type="term" value="F:protein folding chaperone"/>
    <property type="evidence" value="ECO:0007669"/>
    <property type="project" value="InterPro"/>
</dbReference>
<evidence type="ECO:0000256" key="4">
    <source>
        <dbReference type="ARBA" id="ARBA00022989"/>
    </source>
</evidence>
<dbReference type="Pfam" id="PF03669">
    <property type="entry name" value="ASTER"/>
    <property type="match status" value="1"/>
</dbReference>
<dbReference type="EMBL" id="CP001327">
    <property type="protein sequence ID" value="ACO64137.1"/>
    <property type="molecule type" value="Genomic_DNA"/>
</dbReference>
<dbReference type="InParanoid" id="C1E8E5"/>
<organism evidence="7 8">
    <name type="scientific">Micromonas commoda (strain RCC299 / NOUM17 / CCMP2709)</name>
    <name type="common">Picoplanktonic green alga</name>
    <dbReference type="NCBI Taxonomy" id="296587"/>
    <lineage>
        <taxon>Eukaryota</taxon>
        <taxon>Viridiplantae</taxon>
        <taxon>Chlorophyta</taxon>
        <taxon>Mamiellophyceae</taxon>
        <taxon>Mamiellales</taxon>
        <taxon>Mamiellaceae</taxon>
        <taxon>Micromonas</taxon>
    </lineage>
</organism>
<dbReference type="KEGG" id="mis:MICPUN_59344"/>
<dbReference type="InterPro" id="IPR005351">
    <property type="entry name" value="ASTER"/>
</dbReference>
<evidence type="ECO:0000313" key="8">
    <source>
        <dbReference type="Proteomes" id="UP000002009"/>
    </source>
</evidence>
<accession>C1E8E5</accession>
<evidence type="ECO:0000313" key="7">
    <source>
        <dbReference type="EMBL" id="ACO64137.1"/>
    </source>
</evidence>
<keyword evidence="5 6" id="KW-0472">Membrane</keyword>
<feature type="transmembrane region" description="Helical" evidence="6">
    <location>
        <begin position="80"/>
        <end position="99"/>
    </location>
</feature>
<dbReference type="GO" id="GO:0045048">
    <property type="term" value="P:protein insertion into ER membrane"/>
    <property type="evidence" value="ECO:0007669"/>
    <property type="project" value="InterPro"/>
</dbReference>
<evidence type="ECO:0000256" key="5">
    <source>
        <dbReference type="ARBA" id="ARBA00023136"/>
    </source>
</evidence>
<keyword evidence="8" id="KW-1185">Reference proteome</keyword>